<reference evidence="4" key="1">
    <citation type="submission" date="2016-06" db="UniProtKB">
        <authorList>
            <consortium name="WormBaseParasite"/>
        </authorList>
    </citation>
    <scope>IDENTIFICATION</scope>
</reference>
<dbReference type="InterPro" id="IPR041698">
    <property type="entry name" value="Methyltransf_25"/>
</dbReference>
<gene>
    <name evidence="2" type="ORF">TCNE_LOCUS6014</name>
</gene>
<dbReference type="Gene3D" id="3.40.50.150">
    <property type="entry name" value="Vaccinia Virus protein VP39"/>
    <property type="match status" value="1"/>
</dbReference>
<dbReference type="Proteomes" id="UP000050794">
    <property type="component" value="Unassembled WGS sequence"/>
</dbReference>
<dbReference type="EMBL" id="UYWY01019424">
    <property type="protein sequence ID" value="VDM37289.1"/>
    <property type="molecule type" value="Genomic_DNA"/>
</dbReference>
<dbReference type="Pfam" id="PF13649">
    <property type="entry name" value="Methyltransf_25"/>
    <property type="match status" value="1"/>
</dbReference>
<protein>
    <submittedName>
        <fullName evidence="4">Methyltransf_25 domain-containing protein</fullName>
    </submittedName>
</protein>
<evidence type="ECO:0000259" key="1">
    <source>
        <dbReference type="Pfam" id="PF13649"/>
    </source>
</evidence>
<dbReference type="InterPro" id="IPR029063">
    <property type="entry name" value="SAM-dependent_MTases_sf"/>
</dbReference>
<proteinExistence type="predicted"/>
<accession>A0A183UBZ4</accession>
<name>A0A183UBZ4_TOXCA</name>
<dbReference type="CDD" id="cd02440">
    <property type="entry name" value="AdoMet_MTases"/>
    <property type="match status" value="1"/>
</dbReference>
<sequence>MASVARRFFSLALRDLANQVETYVLRNVNGLRMGPLCEDLAALLASSVEVMHDLAHLTAFVNLSVMCGQNGKRSRGRCALTGDVDNITSRLSDICFKYAIPVKSMTGSILTRMNARKTRHLERAAVEAINIGPDDKVLEIGYGRGDGIGFAYEKVRIGSGVVFGIDRSAYMEDVVGKRFCIEIAEDRKIRLDRAIDLSNLPYPSDFFAGIFHVDCYYFWGKRMHDICWDLCRVLKPGGILVCAMQLSRLRKLEKWNLLSDRLYNPVRYLCALEPAGFVDVKMEYHKGPRNTEFQLIKARKTLAGNNYYDAEERMKQLEVDIKREMLAMRLLKEQRPRYDSFETCQEGEIKPS</sequence>
<evidence type="ECO:0000313" key="4">
    <source>
        <dbReference type="WBParaSite" id="TCNE_0000601401-mRNA-1"/>
    </source>
</evidence>
<evidence type="ECO:0000313" key="3">
    <source>
        <dbReference type="Proteomes" id="UP000050794"/>
    </source>
</evidence>
<keyword evidence="3" id="KW-1185">Reference proteome</keyword>
<organism evidence="3 4">
    <name type="scientific">Toxocara canis</name>
    <name type="common">Canine roundworm</name>
    <dbReference type="NCBI Taxonomy" id="6265"/>
    <lineage>
        <taxon>Eukaryota</taxon>
        <taxon>Metazoa</taxon>
        <taxon>Ecdysozoa</taxon>
        <taxon>Nematoda</taxon>
        <taxon>Chromadorea</taxon>
        <taxon>Rhabditida</taxon>
        <taxon>Spirurina</taxon>
        <taxon>Ascaridomorpha</taxon>
        <taxon>Ascaridoidea</taxon>
        <taxon>Toxocaridae</taxon>
        <taxon>Toxocara</taxon>
    </lineage>
</organism>
<reference evidence="2 3" key="2">
    <citation type="submission" date="2018-11" db="EMBL/GenBank/DDBJ databases">
        <authorList>
            <consortium name="Pathogen Informatics"/>
        </authorList>
    </citation>
    <scope>NUCLEOTIDE SEQUENCE [LARGE SCALE GENOMIC DNA]</scope>
</reference>
<evidence type="ECO:0000313" key="2">
    <source>
        <dbReference type="EMBL" id="VDM37289.1"/>
    </source>
</evidence>
<dbReference type="SUPFAM" id="SSF53335">
    <property type="entry name" value="S-adenosyl-L-methionine-dependent methyltransferases"/>
    <property type="match status" value="1"/>
</dbReference>
<dbReference type="AlphaFoldDB" id="A0A183UBZ4"/>
<feature type="domain" description="Methyltransferase" evidence="1">
    <location>
        <begin position="137"/>
        <end position="238"/>
    </location>
</feature>
<dbReference type="WBParaSite" id="TCNE_0000601401-mRNA-1">
    <property type="protein sequence ID" value="TCNE_0000601401-mRNA-1"/>
    <property type="gene ID" value="TCNE_0000601401"/>
</dbReference>